<accession>A0ABP8N3U1</accession>
<gene>
    <name evidence="2" type="ORF">GCM10023156_42270</name>
</gene>
<keyword evidence="3" id="KW-1185">Reference proteome</keyword>
<dbReference type="Proteomes" id="UP001500840">
    <property type="component" value="Unassembled WGS sequence"/>
</dbReference>
<reference evidence="3" key="1">
    <citation type="journal article" date="2019" name="Int. J. Syst. Evol. Microbiol.">
        <title>The Global Catalogue of Microorganisms (GCM) 10K type strain sequencing project: providing services to taxonomists for standard genome sequencing and annotation.</title>
        <authorList>
            <consortium name="The Broad Institute Genomics Platform"/>
            <consortium name="The Broad Institute Genome Sequencing Center for Infectious Disease"/>
            <person name="Wu L."/>
            <person name="Ma J."/>
        </authorList>
    </citation>
    <scope>NUCLEOTIDE SEQUENCE [LARGE SCALE GENOMIC DNA]</scope>
    <source>
        <strain evidence="3">JCM 17759</strain>
    </source>
</reference>
<protein>
    <submittedName>
        <fullName evidence="2">Uncharacterized protein</fullName>
    </submittedName>
</protein>
<keyword evidence="1" id="KW-0732">Signal</keyword>
<organism evidence="2 3">
    <name type="scientific">Novipirellula rosea</name>
    <dbReference type="NCBI Taxonomy" id="1031540"/>
    <lineage>
        <taxon>Bacteria</taxon>
        <taxon>Pseudomonadati</taxon>
        <taxon>Planctomycetota</taxon>
        <taxon>Planctomycetia</taxon>
        <taxon>Pirellulales</taxon>
        <taxon>Pirellulaceae</taxon>
        <taxon>Novipirellula</taxon>
    </lineage>
</organism>
<sequence length="97" mass="11002">MKPLRIAALICTSLLFASAGEVQAEGLFSRLRSANQRSSMSTQGWFSPSNSRSMMGSYPTRNLNSRATRLPSGRSYYQGRYYGNFNNRFYGPQYGYF</sequence>
<feature type="signal peptide" evidence="1">
    <location>
        <begin position="1"/>
        <end position="24"/>
    </location>
</feature>
<proteinExistence type="predicted"/>
<evidence type="ECO:0000313" key="3">
    <source>
        <dbReference type="Proteomes" id="UP001500840"/>
    </source>
</evidence>
<evidence type="ECO:0000313" key="2">
    <source>
        <dbReference type="EMBL" id="GAA4460804.1"/>
    </source>
</evidence>
<comment type="caution">
    <text evidence="2">The sequence shown here is derived from an EMBL/GenBank/DDBJ whole genome shotgun (WGS) entry which is preliminary data.</text>
</comment>
<feature type="chain" id="PRO_5045707510" evidence="1">
    <location>
        <begin position="25"/>
        <end position="97"/>
    </location>
</feature>
<dbReference type="EMBL" id="BAABGA010000050">
    <property type="protein sequence ID" value="GAA4460804.1"/>
    <property type="molecule type" value="Genomic_DNA"/>
</dbReference>
<dbReference type="RefSeq" id="WP_339942482.1">
    <property type="nucleotide sequence ID" value="NZ_BAABGA010000050.1"/>
</dbReference>
<evidence type="ECO:0000256" key="1">
    <source>
        <dbReference type="SAM" id="SignalP"/>
    </source>
</evidence>
<name>A0ABP8N3U1_9BACT</name>